<reference evidence="3" key="1">
    <citation type="submission" date="2015-05" db="EMBL/GenBank/DDBJ databases">
        <authorList>
            <person name="Fogelqvist Johan"/>
        </authorList>
    </citation>
    <scope>NUCLEOTIDE SEQUENCE [LARGE SCALE GENOMIC DNA]</scope>
</reference>
<evidence type="ECO:0000313" key="2">
    <source>
        <dbReference type="EMBL" id="CRK39679.1"/>
    </source>
</evidence>
<gene>
    <name evidence="2" type="ORF">BN1723_004596</name>
</gene>
<dbReference type="AlphaFoldDB" id="A0A0G4MZX9"/>
<evidence type="ECO:0000313" key="3">
    <source>
        <dbReference type="Proteomes" id="UP000045706"/>
    </source>
</evidence>
<feature type="compositionally biased region" description="Gly residues" evidence="1">
    <location>
        <begin position="118"/>
        <end position="127"/>
    </location>
</feature>
<sequence>MITSSGRIVLAPAGGEDKRAKQEISLLAPECSWKTQVDVKGQTVWCVNTDKSHYTFEDPKSSAGTSSELGGLSTDDWIEALVRARELALSQNSAPSYAADSGFGDMSSTMSSPASTLGGRGPYGDGYSGASLEDPTPKRNRFSKRQSKSGLGAQF</sequence>
<feature type="compositionally biased region" description="Polar residues" evidence="1">
    <location>
        <begin position="106"/>
        <end position="115"/>
    </location>
</feature>
<accession>A0A0G4MZX9</accession>
<dbReference type="Proteomes" id="UP000045706">
    <property type="component" value="Unassembled WGS sequence"/>
</dbReference>
<dbReference type="EMBL" id="CVQI01031830">
    <property type="protein sequence ID" value="CRK39679.1"/>
    <property type="molecule type" value="Genomic_DNA"/>
</dbReference>
<evidence type="ECO:0000256" key="1">
    <source>
        <dbReference type="SAM" id="MobiDB-lite"/>
    </source>
</evidence>
<feature type="region of interest" description="Disordered" evidence="1">
    <location>
        <begin position="91"/>
        <end position="155"/>
    </location>
</feature>
<organism evidence="2 3">
    <name type="scientific">Verticillium longisporum</name>
    <name type="common">Verticillium dahliae var. longisporum</name>
    <dbReference type="NCBI Taxonomy" id="100787"/>
    <lineage>
        <taxon>Eukaryota</taxon>
        <taxon>Fungi</taxon>
        <taxon>Dikarya</taxon>
        <taxon>Ascomycota</taxon>
        <taxon>Pezizomycotina</taxon>
        <taxon>Sordariomycetes</taxon>
        <taxon>Hypocreomycetidae</taxon>
        <taxon>Glomerellales</taxon>
        <taxon>Plectosphaerellaceae</taxon>
        <taxon>Verticillium</taxon>
    </lineage>
</organism>
<name>A0A0G4MZX9_VERLO</name>
<feature type="compositionally biased region" description="Basic residues" evidence="1">
    <location>
        <begin position="138"/>
        <end position="147"/>
    </location>
</feature>
<proteinExistence type="predicted"/>
<protein>
    <submittedName>
        <fullName evidence="2">Uncharacterized protein</fullName>
    </submittedName>
</protein>